<keyword evidence="1" id="KW-0812">Transmembrane</keyword>
<keyword evidence="1" id="KW-1133">Transmembrane helix</keyword>
<feature type="transmembrane region" description="Helical" evidence="1">
    <location>
        <begin position="49"/>
        <end position="71"/>
    </location>
</feature>
<organism evidence="2 3">
    <name type="scientific">Gymnopilus junonius</name>
    <name type="common">Spectacular rustgill mushroom</name>
    <name type="synonym">Gymnopilus spectabilis subsp. junonius</name>
    <dbReference type="NCBI Taxonomy" id="109634"/>
    <lineage>
        <taxon>Eukaryota</taxon>
        <taxon>Fungi</taxon>
        <taxon>Dikarya</taxon>
        <taxon>Basidiomycota</taxon>
        <taxon>Agaricomycotina</taxon>
        <taxon>Agaricomycetes</taxon>
        <taxon>Agaricomycetidae</taxon>
        <taxon>Agaricales</taxon>
        <taxon>Agaricineae</taxon>
        <taxon>Hymenogastraceae</taxon>
        <taxon>Gymnopilus</taxon>
    </lineage>
</organism>
<proteinExistence type="predicted"/>
<reference evidence="2" key="1">
    <citation type="submission" date="2020-11" db="EMBL/GenBank/DDBJ databases">
        <authorList>
            <consortium name="DOE Joint Genome Institute"/>
            <person name="Ahrendt S."/>
            <person name="Riley R."/>
            <person name="Andreopoulos W."/>
            <person name="LaButti K."/>
            <person name="Pangilinan J."/>
            <person name="Ruiz-duenas F.J."/>
            <person name="Barrasa J.M."/>
            <person name="Sanchez-Garcia M."/>
            <person name="Camarero S."/>
            <person name="Miyauchi S."/>
            <person name="Serrano A."/>
            <person name="Linde D."/>
            <person name="Babiker R."/>
            <person name="Drula E."/>
            <person name="Ayuso-Fernandez I."/>
            <person name="Pacheco R."/>
            <person name="Padilla G."/>
            <person name="Ferreira P."/>
            <person name="Barriuso J."/>
            <person name="Kellner H."/>
            <person name="Castanera R."/>
            <person name="Alfaro M."/>
            <person name="Ramirez L."/>
            <person name="Pisabarro A.G."/>
            <person name="Kuo A."/>
            <person name="Tritt A."/>
            <person name="Lipzen A."/>
            <person name="He G."/>
            <person name="Yan M."/>
            <person name="Ng V."/>
            <person name="Cullen D."/>
            <person name="Martin F."/>
            <person name="Rosso M.-N."/>
            <person name="Henrissat B."/>
            <person name="Hibbett D."/>
            <person name="Martinez A.T."/>
            <person name="Grigoriev I.V."/>
        </authorList>
    </citation>
    <scope>NUCLEOTIDE SEQUENCE</scope>
    <source>
        <strain evidence="2">AH 44721</strain>
    </source>
</reference>
<dbReference type="EMBL" id="JADNYJ010000032">
    <property type="protein sequence ID" value="KAF8903092.1"/>
    <property type="molecule type" value="Genomic_DNA"/>
</dbReference>
<keyword evidence="3" id="KW-1185">Reference proteome</keyword>
<dbReference type="OrthoDB" id="10601713at2759"/>
<evidence type="ECO:0000313" key="3">
    <source>
        <dbReference type="Proteomes" id="UP000724874"/>
    </source>
</evidence>
<feature type="transmembrane region" description="Helical" evidence="1">
    <location>
        <begin position="7"/>
        <end position="29"/>
    </location>
</feature>
<keyword evidence="1" id="KW-0472">Membrane</keyword>
<dbReference type="AlphaFoldDB" id="A0A9P5TPN9"/>
<comment type="caution">
    <text evidence="2">The sequence shown here is derived from an EMBL/GenBank/DDBJ whole genome shotgun (WGS) entry which is preliminary data.</text>
</comment>
<evidence type="ECO:0000313" key="2">
    <source>
        <dbReference type="EMBL" id="KAF8903092.1"/>
    </source>
</evidence>
<gene>
    <name evidence="2" type="ORF">CPB84DRAFT_797730</name>
</gene>
<name>A0A9P5TPN9_GYMJU</name>
<evidence type="ECO:0000256" key="1">
    <source>
        <dbReference type="SAM" id="Phobius"/>
    </source>
</evidence>
<sequence>MASDIKLPVCMEFVDSIFVGCFILLNMPITKVFPRRSTSESFKDTVLDIMVIVSVSILCALLVAVGITHCITRYRNRQRSNPNWTSQCQALNMISSSSQSSGFPKDGDYLVYEVELTPNYHNGNTAGKNWVFSHEYEKDPPNNENKEERQYIDWEVEPKCTHAHLLVPIPASPVYLPPKV</sequence>
<protein>
    <submittedName>
        <fullName evidence="2">Uncharacterized protein</fullName>
    </submittedName>
</protein>
<accession>A0A9P5TPN9</accession>
<dbReference type="Proteomes" id="UP000724874">
    <property type="component" value="Unassembled WGS sequence"/>
</dbReference>